<dbReference type="AlphaFoldDB" id="A0A2K2CGP8"/>
<name>A0A2K2CGP8_BRADI</name>
<evidence type="ECO:0000313" key="3">
    <source>
        <dbReference type="EnsemblPlants" id="PNT61195"/>
    </source>
</evidence>
<reference evidence="2 3" key="1">
    <citation type="journal article" date="2010" name="Nature">
        <title>Genome sequencing and analysis of the model grass Brachypodium distachyon.</title>
        <authorList>
            <consortium name="International Brachypodium Initiative"/>
        </authorList>
    </citation>
    <scope>NUCLEOTIDE SEQUENCE [LARGE SCALE GENOMIC DNA]</scope>
    <source>
        <strain evidence="2 3">Bd21</strain>
    </source>
</reference>
<accession>A0A2K2CGP8</accession>
<dbReference type="EnsemblPlants" id="PNT61195">
    <property type="protein sequence ID" value="PNT61195"/>
    <property type="gene ID" value="BRADI_5g11853v3"/>
</dbReference>
<dbReference type="InParanoid" id="A0A2K2CGP8"/>
<evidence type="ECO:0000313" key="2">
    <source>
        <dbReference type="EMBL" id="PNT61195.1"/>
    </source>
</evidence>
<dbReference type="Proteomes" id="UP000008810">
    <property type="component" value="Chromosome 5"/>
</dbReference>
<feature type="compositionally biased region" description="Pro residues" evidence="1">
    <location>
        <begin position="105"/>
        <end position="116"/>
    </location>
</feature>
<dbReference type="Gramene" id="PNT61195">
    <property type="protein sequence ID" value="PNT61195"/>
    <property type="gene ID" value="BRADI_5g11853v3"/>
</dbReference>
<keyword evidence="4" id="KW-1185">Reference proteome</keyword>
<dbReference type="STRING" id="15368.A0A2K2CGP8"/>
<protein>
    <submittedName>
        <fullName evidence="2 3">Uncharacterized protein</fullName>
    </submittedName>
</protein>
<organism evidence="2">
    <name type="scientific">Brachypodium distachyon</name>
    <name type="common">Purple false brome</name>
    <name type="synonym">Trachynia distachya</name>
    <dbReference type="NCBI Taxonomy" id="15368"/>
    <lineage>
        <taxon>Eukaryota</taxon>
        <taxon>Viridiplantae</taxon>
        <taxon>Streptophyta</taxon>
        <taxon>Embryophyta</taxon>
        <taxon>Tracheophyta</taxon>
        <taxon>Spermatophyta</taxon>
        <taxon>Magnoliopsida</taxon>
        <taxon>Liliopsida</taxon>
        <taxon>Poales</taxon>
        <taxon>Poaceae</taxon>
        <taxon>BOP clade</taxon>
        <taxon>Pooideae</taxon>
        <taxon>Stipodae</taxon>
        <taxon>Brachypodieae</taxon>
        <taxon>Brachypodium</taxon>
    </lineage>
</organism>
<reference evidence="3" key="3">
    <citation type="submission" date="2018-08" db="UniProtKB">
        <authorList>
            <consortium name="EnsemblPlants"/>
        </authorList>
    </citation>
    <scope>IDENTIFICATION</scope>
    <source>
        <strain evidence="3">cv. Bd21</strain>
    </source>
</reference>
<sequence>MAGEEALVGHVSAYASHGLRGVGHDVVMTDDARQAEVTQPLVVLLIQHHIAGLAAPPSFPFIFLLLRRASSSHGRLFPRAALARALLSPASRASLPPLRRRRPPPRAPAPLHPPPPRRPELLRPPLSPLPARARPGAAAVDLAAPPTAVRRPSPIRPSRPSPSLPAPPLSPSCSLSLATLLPALRAAVPRRQRLPELPPSASLARPASSSAGLRRPRRCCLPCSPSPCSSSIVLRPSKPEPGPKPASPGQCLFPLFCFLFPGIDA</sequence>
<proteinExistence type="predicted"/>
<reference evidence="2" key="2">
    <citation type="submission" date="2017-06" db="EMBL/GenBank/DDBJ databases">
        <title>WGS assembly of Brachypodium distachyon.</title>
        <authorList>
            <consortium name="The International Brachypodium Initiative"/>
            <person name="Lucas S."/>
            <person name="Harmon-Smith M."/>
            <person name="Lail K."/>
            <person name="Tice H."/>
            <person name="Grimwood J."/>
            <person name="Bruce D."/>
            <person name="Barry K."/>
            <person name="Shu S."/>
            <person name="Lindquist E."/>
            <person name="Wang M."/>
            <person name="Pitluck S."/>
            <person name="Vogel J.P."/>
            <person name="Garvin D.F."/>
            <person name="Mockler T.C."/>
            <person name="Schmutz J."/>
            <person name="Rokhsar D."/>
            <person name="Bevan M.W."/>
        </authorList>
    </citation>
    <scope>NUCLEOTIDE SEQUENCE</scope>
    <source>
        <strain evidence="2">Bd21</strain>
    </source>
</reference>
<feature type="region of interest" description="Disordered" evidence="1">
    <location>
        <begin position="93"/>
        <end position="170"/>
    </location>
</feature>
<feature type="compositionally biased region" description="Low complexity" evidence="1">
    <location>
        <begin position="129"/>
        <end position="153"/>
    </location>
</feature>
<feature type="region of interest" description="Disordered" evidence="1">
    <location>
        <begin position="192"/>
        <end position="214"/>
    </location>
</feature>
<feature type="compositionally biased region" description="Low complexity" evidence="1">
    <location>
        <begin position="199"/>
        <end position="213"/>
    </location>
</feature>
<dbReference type="EMBL" id="CM000884">
    <property type="protein sequence ID" value="PNT61195.1"/>
    <property type="molecule type" value="Genomic_DNA"/>
</dbReference>
<evidence type="ECO:0000256" key="1">
    <source>
        <dbReference type="SAM" id="MobiDB-lite"/>
    </source>
</evidence>
<evidence type="ECO:0000313" key="4">
    <source>
        <dbReference type="Proteomes" id="UP000008810"/>
    </source>
</evidence>
<feature type="compositionally biased region" description="Pro residues" evidence="1">
    <location>
        <begin position="154"/>
        <end position="170"/>
    </location>
</feature>
<gene>
    <name evidence="2" type="ORF">BRADI_5g11853v3</name>
</gene>